<dbReference type="PANTHER" id="PTHR47816:SF4">
    <property type="entry name" value="RIBOSOMAL RNA SMALL SUBUNIT METHYLTRANSFERASE C"/>
    <property type="match status" value="1"/>
</dbReference>
<dbReference type="EC" id="2.1.1.172" evidence="4"/>
<name>A0ABW1WJW2_9BACL</name>
<evidence type="ECO:0000259" key="3">
    <source>
        <dbReference type="Pfam" id="PF05175"/>
    </source>
</evidence>
<dbReference type="InterPro" id="IPR046977">
    <property type="entry name" value="RsmC/RlmG"/>
</dbReference>
<dbReference type="InterPro" id="IPR029063">
    <property type="entry name" value="SAM-dependent_MTases_sf"/>
</dbReference>
<dbReference type="RefSeq" id="WP_253077121.1">
    <property type="nucleotide sequence ID" value="NZ_JAMXWN010000015.1"/>
</dbReference>
<reference evidence="5" key="1">
    <citation type="journal article" date="2019" name="Int. J. Syst. Evol. Microbiol.">
        <title>The Global Catalogue of Microorganisms (GCM) 10K type strain sequencing project: providing services to taxonomists for standard genome sequencing and annotation.</title>
        <authorList>
            <consortium name="The Broad Institute Genomics Platform"/>
            <consortium name="The Broad Institute Genome Sequencing Center for Infectious Disease"/>
            <person name="Wu L."/>
            <person name="Ma J."/>
        </authorList>
    </citation>
    <scope>NUCLEOTIDE SEQUENCE [LARGE SCALE GENOMIC DNA]</scope>
    <source>
        <strain evidence="5">CCUG 42001</strain>
    </source>
</reference>
<sequence>MNEHYYSEHPHVESDPQLLKATLRNFDLTFTTDAGVFSKRAIDFGSKLLIETVREPSISGDLLDMGCGYGPIGITLAKAFPERKVTMVDINERAVALAKKNAVENQVKPTVLQSSLFDQVSGDYAAIITNPPIRAGKHVVHQIFTDAYRFLKAQGELWVVIQKKQGAPSALKMLQTLYGHVDIAAKKKGYFIFCARKD</sequence>
<dbReference type="SUPFAM" id="SSF53335">
    <property type="entry name" value="S-adenosyl-L-methionine-dependent methyltransferases"/>
    <property type="match status" value="1"/>
</dbReference>
<dbReference type="Gene3D" id="3.40.50.150">
    <property type="entry name" value="Vaccinia Virus protein VP39"/>
    <property type="match status" value="1"/>
</dbReference>
<organism evidence="4 5">
    <name type="scientific">Sporolactobacillus kofuensis</name>
    <dbReference type="NCBI Taxonomy" id="269672"/>
    <lineage>
        <taxon>Bacteria</taxon>
        <taxon>Bacillati</taxon>
        <taxon>Bacillota</taxon>
        <taxon>Bacilli</taxon>
        <taxon>Bacillales</taxon>
        <taxon>Sporolactobacillaceae</taxon>
        <taxon>Sporolactobacillus</taxon>
    </lineage>
</organism>
<dbReference type="EMBL" id="JBHSTQ010000013">
    <property type="protein sequence ID" value="MFC6387335.1"/>
    <property type="molecule type" value="Genomic_DNA"/>
</dbReference>
<dbReference type="Pfam" id="PF05175">
    <property type="entry name" value="MTS"/>
    <property type="match status" value="1"/>
</dbReference>
<evidence type="ECO:0000256" key="1">
    <source>
        <dbReference type="ARBA" id="ARBA00022603"/>
    </source>
</evidence>
<proteinExistence type="predicted"/>
<feature type="domain" description="Methyltransferase small" evidence="3">
    <location>
        <begin position="28"/>
        <end position="193"/>
    </location>
</feature>
<dbReference type="GO" id="GO:0052916">
    <property type="term" value="F:23S rRNA (guanine(1835)-N(2))-methyltransferase activity"/>
    <property type="evidence" value="ECO:0007669"/>
    <property type="project" value="UniProtKB-EC"/>
</dbReference>
<dbReference type="Proteomes" id="UP001596267">
    <property type="component" value="Unassembled WGS sequence"/>
</dbReference>
<dbReference type="InterPro" id="IPR007848">
    <property type="entry name" value="Small_mtfrase_dom"/>
</dbReference>
<dbReference type="GO" id="GO:0052914">
    <property type="term" value="F:16S rRNA (guanine(1207)-N(2))-methyltransferase activity"/>
    <property type="evidence" value="ECO:0007669"/>
    <property type="project" value="UniProtKB-EC"/>
</dbReference>
<dbReference type="PANTHER" id="PTHR47816">
    <property type="entry name" value="RIBOSOMAL RNA SMALL SUBUNIT METHYLTRANSFERASE C"/>
    <property type="match status" value="1"/>
</dbReference>
<keyword evidence="2 4" id="KW-0808">Transferase</keyword>
<evidence type="ECO:0000313" key="5">
    <source>
        <dbReference type="Proteomes" id="UP001596267"/>
    </source>
</evidence>
<keyword evidence="5" id="KW-1185">Reference proteome</keyword>
<evidence type="ECO:0000256" key="2">
    <source>
        <dbReference type="ARBA" id="ARBA00022679"/>
    </source>
</evidence>
<accession>A0ABW1WJW2</accession>
<comment type="caution">
    <text evidence="4">The sequence shown here is derived from an EMBL/GenBank/DDBJ whole genome shotgun (WGS) entry which is preliminary data.</text>
</comment>
<evidence type="ECO:0000313" key="4">
    <source>
        <dbReference type="EMBL" id="MFC6387335.1"/>
    </source>
</evidence>
<keyword evidence="1 4" id="KW-0489">Methyltransferase</keyword>
<dbReference type="EC" id="2.1.1.174" evidence="4"/>
<protein>
    <submittedName>
        <fullName evidence="4">Class I SAM-dependent methyltransferase</fullName>
        <ecNumber evidence="4">2.1.1.172</ecNumber>
        <ecNumber evidence="4">2.1.1.174</ecNumber>
    </submittedName>
</protein>
<dbReference type="CDD" id="cd02440">
    <property type="entry name" value="AdoMet_MTases"/>
    <property type="match status" value="1"/>
</dbReference>
<gene>
    <name evidence="4" type="ORF">ACFP7A_12080</name>
</gene>